<feature type="domain" description="Ribosomal protein L9" evidence="6">
    <location>
        <begin position="73"/>
        <end position="119"/>
    </location>
</feature>
<name>A0A9J6BRR9_POLVA</name>
<keyword evidence="2" id="KW-0689">Ribosomal protein</keyword>
<gene>
    <name evidence="7" type="ORF">PVAND_002689</name>
</gene>
<accession>A0A9J6BRR9</accession>
<evidence type="ECO:0000256" key="3">
    <source>
        <dbReference type="ARBA" id="ARBA00023274"/>
    </source>
</evidence>
<protein>
    <recommendedName>
        <fullName evidence="4">Large ribosomal subunit protein bL9m</fullName>
    </recommendedName>
    <alternativeName>
        <fullName evidence="5">39S ribosomal protein L9, mitochondrial</fullName>
    </alternativeName>
</protein>
<dbReference type="GO" id="GO:0006412">
    <property type="term" value="P:translation"/>
    <property type="evidence" value="ECO:0007669"/>
    <property type="project" value="InterPro"/>
</dbReference>
<dbReference type="Proteomes" id="UP001107558">
    <property type="component" value="Chromosome 3"/>
</dbReference>
<dbReference type="OrthoDB" id="5555409at2759"/>
<dbReference type="AlphaFoldDB" id="A0A9J6BRR9"/>
<evidence type="ECO:0000256" key="2">
    <source>
        <dbReference type="ARBA" id="ARBA00022980"/>
    </source>
</evidence>
<evidence type="ECO:0000256" key="1">
    <source>
        <dbReference type="ARBA" id="ARBA00010605"/>
    </source>
</evidence>
<comment type="similarity">
    <text evidence="1">Belongs to the bacterial ribosomal protein bL9 family.</text>
</comment>
<dbReference type="GO" id="GO:0005840">
    <property type="term" value="C:ribosome"/>
    <property type="evidence" value="ECO:0007669"/>
    <property type="project" value="UniProtKB-KW"/>
</dbReference>
<reference evidence="7" key="1">
    <citation type="submission" date="2021-03" db="EMBL/GenBank/DDBJ databases">
        <title>Chromosome level genome of the anhydrobiotic midge Polypedilum vanderplanki.</title>
        <authorList>
            <person name="Yoshida Y."/>
            <person name="Kikawada T."/>
            <person name="Gusev O."/>
        </authorList>
    </citation>
    <scope>NUCLEOTIDE SEQUENCE</scope>
    <source>
        <strain evidence="7">NIAS01</strain>
        <tissue evidence="7">Whole body or cell culture</tissue>
    </source>
</reference>
<dbReference type="InterPro" id="IPR009027">
    <property type="entry name" value="Ribosomal_bL9/RNase_H1_N"/>
</dbReference>
<dbReference type="EMBL" id="JADBJN010000003">
    <property type="protein sequence ID" value="KAG5672572.1"/>
    <property type="molecule type" value="Genomic_DNA"/>
</dbReference>
<dbReference type="Gene3D" id="3.40.5.10">
    <property type="entry name" value="Ribosomal protein L9, N-terminal domain"/>
    <property type="match status" value="1"/>
</dbReference>
<dbReference type="InterPro" id="IPR000244">
    <property type="entry name" value="Ribosomal_bL9"/>
</dbReference>
<keyword evidence="3" id="KW-0687">Ribonucleoprotein</keyword>
<dbReference type="GO" id="GO:0003735">
    <property type="term" value="F:structural constituent of ribosome"/>
    <property type="evidence" value="ECO:0007669"/>
    <property type="project" value="InterPro"/>
</dbReference>
<proteinExistence type="inferred from homology"/>
<evidence type="ECO:0000259" key="6">
    <source>
        <dbReference type="Pfam" id="PF01281"/>
    </source>
</evidence>
<evidence type="ECO:0000256" key="4">
    <source>
        <dbReference type="ARBA" id="ARBA00035194"/>
    </source>
</evidence>
<dbReference type="SUPFAM" id="SSF55658">
    <property type="entry name" value="L9 N-domain-like"/>
    <property type="match status" value="1"/>
</dbReference>
<keyword evidence="8" id="KW-1185">Reference proteome</keyword>
<evidence type="ECO:0000313" key="8">
    <source>
        <dbReference type="Proteomes" id="UP001107558"/>
    </source>
</evidence>
<organism evidence="7 8">
    <name type="scientific">Polypedilum vanderplanki</name>
    <name type="common">Sleeping chironomid midge</name>
    <dbReference type="NCBI Taxonomy" id="319348"/>
    <lineage>
        <taxon>Eukaryota</taxon>
        <taxon>Metazoa</taxon>
        <taxon>Ecdysozoa</taxon>
        <taxon>Arthropoda</taxon>
        <taxon>Hexapoda</taxon>
        <taxon>Insecta</taxon>
        <taxon>Pterygota</taxon>
        <taxon>Neoptera</taxon>
        <taxon>Endopterygota</taxon>
        <taxon>Diptera</taxon>
        <taxon>Nematocera</taxon>
        <taxon>Chironomoidea</taxon>
        <taxon>Chironomidae</taxon>
        <taxon>Chironominae</taxon>
        <taxon>Polypedilum</taxon>
        <taxon>Polypedilum</taxon>
    </lineage>
</organism>
<sequence>MLRSIFKSGINSISTHLLTSNNAVTQQVRTTFILRRKYPLELHKKNQKPRKLRGKHFNYVLVEDTNRTVKPDIEVVLKQFIHGVGKKGEIVKVRPNFAYNELLLTDKAAYATPENIEKYKLKEGEESQEEKYSSPYAQRTVNMLQNRVFAIVMNKEQPWVIEPWHVRASLRKCGYHILSDDAIELPQEKITGPDLQKQNKEFIVTVTINKMEKAKVRCRIHHWSTNPSDRLPYVYEHWLQDTEPLFPSEQKSNESSS</sequence>
<dbReference type="Pfam" id="PF01281">
    <property type="entry name" value="Ribosomal_L9_N"/>
    <property type="match status" value="1"/>
</dbReference>
<dbReference type="GO" id="GO:1990904">
    <property type="term" value="C:ribonucleoprotein complex"/>
    <property type="evidence" value="ECO:0007669"/>
    <property type="project" value="UniProtKB-KW"/>
</dbReference>
<dbReference type="PANTHER" id="PTHR21368">
    <property type="entry name" value="50S RIBOSOMAL PROTEIN L9"/>
    <property type="match status" value="1"/>
</dbReference>
<evidence type="ECO:0000313" key="7">
    <source>
        <dbReference type="EMBL" id="KAG5672572.1"/>
    </source>
</evidence>
<evidence type="ECO:0000256" key="5">
    <source>
        <dbReference type="ARBA" id="ARBA00035381"/>
    </source>
</evidence>
<comment type="caution">
    <text evidence="7">The sequence shown here is derived from an EMBL/GenBank/DDBJ whole genome shotgun (WGS) entry which is preliminary data.</text>
</comment>
<dbReference type="InterPro" id="IPR020070">
    <property type="entry name" value="Ribosomal_bL9_N"/>
</dbReference>
<dbReference type="InterPro" id="IPR036935">
    <property type="entry name" value="Ribosomal_bL9_N_sf"/>
</dbReference>